<evidence type="ECO:0000313" key="11">
    <source>
        <dbReference type="Proteomes" id="UP000054166"/>
    </source>
</evidence>
<keyword evidence="2" id="KW-0813">Transport</keyword>
<evidence type="ECO:0000313" key="10">
    <source>
        <dbReference type="EMBL" id="KIM76521.1"/>
    </source>
</evidence>
<comment type="subcellular location">
    <subcellularLocation>
        <location evidence="1">Mitochondrion outer membrane</location>
    </subcellularLocation>
</comment>
<feature type="signal peptide" evidence="7">
    <location>
        <begin position="1"/>
        <end position="16"/>
    </location>
</feature>
<dbReference type="GO" id="GO:0001401">
    <property type="term" value="C:SAM complex"/>
    <property type="evidence" value="ECO:0007669"/>
    <property type="project" value="InterPro"/>
</dbReference>
<dbReference type="Pfam" id="PF10568">
    <property type="entry name" value="Tom37"/>
    <property type="match status" value="1"/>
</dbReference>
<evidence type="ECO:0000256" key="2">
    <source>
        <dbReference type="ARBA" id="ARBA00022448"/>
    </source>
</evidence>
<reference evidence="11" key="2">
    <citation type="submission" date="2015-01" db="EMBL/GenBank/DDBJ databases">
        <title>Evolutionary Origins and Diversification of the Mycorrhizal Mutualists.</title>
        <authorList>
            <consortium name="DOE Joint Genome Institute"/>
            <consortium name="Mycorrhizal Genomics Consortium"/>
            <person name="Kohler A."/>
            <person name="Kuo A."/>
            <person name="Nagy L.G."/>
            <person name="Floudas D."/>
            <person name="Copeland A."/>
            <person name="Barry K.W."/>
            <person name="Cichocki N."/>
            <person name="Veneault-Fourrey C."/>
            <person name="LaButti K."/>
            <person name="Lindquist E.A."/>
            <person name="Lipzen A."/>
            <person name="Lundell T."/>
            <person name="Morin E."/>
            <person name="Murat C."/>
            <person name="Riley R."/>
            <person name="Ohm R."/>
            <person name="Sun H."/>
            <person name="Tunlid A."/>
            <person name="Henrissat B."/>
            <person name="Grigoriev I.V."/>
            <person name="Hibbett D.S."/>
            <person name="Martin F."/>
        </authorList>
    </citation>
    <scope>NUCLEOTIDE SEQUENCE [LARGE SCALE GENOMIC DNA]</scope>
    <source>
        <strain evidence="9 11">F 1598</strain>
    </source>
</reference>
<sequence length="178" mass="20253">MSEVVKIIWLFAPVLSTLQITLRVNSMIVPGCCGLTKLQKAESRAWHAFVEETLSPSMVYERWIADENFSTFVAEEFSAIPWLIKPAVAWYVRRTAKTGLWGQDMGRHSIVEVKMLQQEALSALEPRLEGRVYFHDDDAPSEIDLILYGSLRLTQSLFPEYDDLLCVLETAEEKLGSI</sequence>
<evidence type="ECO:0000313" key="9">
    <source>
        <dbReference type="EMBL" id="KIM71732.1"/>
    </source>
</evidence>
<dbReference type="EMBL" id="KN833034">
    <property type="protein sequence ID" value="KIM76521.1"/>
    <property type="molecule type" value="Genomic_DNA"/>
</dbReference>
<reference evidence="10" key="3">
    <citation type="submission" date="2015-02" db="EMBL/GenBank/DDBJ databases">
        <title>Evolutionary Origins and Diversification of the Mycorrhizal Mutualists.</title>
        <authorList>
            <consortium name="DOE Joint Genome Institute"/>
            <consortium name="Mycorrhizal Genomics Consortium"/>
            <person name="Kohler A."/>
            <person name="Kuo A."/>
            <person name="Nagy L.G."/>
            <person name="Floudas D."/>
            <person name="Copeland A."/>
            <person name="Barry K.W."/>
            <person name="Cichocki N."/>
            <person name="Veneault-Fourrey C."/>
            <person name="LaButti K."/>
            <person name="Lindquist E.A."/>
            <person name="Lipzen A."/>
            <person name="Lundell T."/>
            <person name="Morin E."/>
            <person name="Murat C."/>
            <person name="Riley R."/>
            <person name="Ohm R."/>
            <person name="Sun H."/>
            <person name="Tunlid A."/>
            <person name="Henrissat B."/>
            <person name="Grigoriev I.V."/>
            <person name="Hibbett D.S."/>
            <person name="Martin F."/>
        </authorList>
    </citation>
    <scope>NUCLEOTIDE SEQUENCE</scope>
    <source>
        <strain evidence="10">F 1598</strain>
    </source>
</reference>
<keyword evidence="5" id="KW-0496">Mitochondrion</keyword>
<dbReference type="InterPro" id="IPR019564">
    <property type="entry name" value="Sam37/metaxin_N"/>
</dbReference>
<dbReference type="PANTHER" id="PTHR12289">
    <property type="entry name" value="METAXIN RELATED"/>
    <property type="match status" value="1"/>
</dbReference>
<feature type="chain" id="PRO_5007392505" description="Mitochondrial outer membrane transport complex Sam37/metaxin N-terminal domain-containing protein" evidence="7">
    <location>
        <begin position="17"/>
        <end position="178"/>
    </location>
</feature>
<keyword evidence="7" id="KW-0732">Signal</keyword>
<evidence type="ECO:0000256" key="7">
    <source>
        <dbReference type="SAM" id="SignalP"/>
    </source>
</evidence>
<evidence type="ECO:0000256" key="1">
    <source>
        <dbReference type="ARBA" id="ARBA00004294"/>
    </source>
</evidence>
<reference evidence="10 11" key="1">
    <citation type="submission" date="2014-04" db="EMBL/GenBank/DDBJ databases">
        <authorList>
            <consortium name="DOE Joint Genome Institute"/>
            <person name="Kuo A."/>
            <person name="Tarkka M."/>
            <person name="Buscot F."/>
            <person name="Kohler A."/>
            <person name="Nagy L.G."/>
            <person name="Floudas D."/>
            <person name="Copeland A."/>
            <person name="Barry K.W."/>
            <person name="Cichocki N."/>
            <person name="Veneault-Fourrey C."/>
            <person name="LaButti K."/>
            <person name="Lindquist E.A."/>
            <person name="Lipzen A."/>
            <person name="Lundell T."/>
            <person name="Morin E."/>
            <person name="Murat C."/>
            <person name="Sun H."/>
            <person name="Tunlid A."/>
            <person name="Henrissat B."/>
            <person name="Grigoriev I.V."/>
            <person name="Hibbett D.S."/>
            <person name="Martin F."/>
            <person name="Nordberg H.P."/>
            <person name="Cantor M.N."/>
            <person name="Hua S.X."/>
        </authorList>
    </citation>
    <scope>NUCLEOTIDE SEQUENCE [LARGE SCALE GENOMIC DNA]</scope>
    <source>
        <strain evidence="10 11">F 1598</strain>
    </source>
</reference>
<dbReference type="EMBL" id="KN833223">
    <property type="protein sequence ID" value="KIM71732.1"/>
    <property type="molecule type" value="Genomic_DNA"/>
</dbReference>
<organism evidence="10 11">
    <name type="scientific">Piloderma croceum (strain F 1598)</name>
    <dbReference type="NCBI Taxonomy" id="765440"/>
    <lineage>
        <taxon>Eukaryota</taxon>
        <taxon>Fungi</taxon>
        <taxon>Dikarya</taxon>
        <taxon>Basidiomycota</taxon>
        <taxon>Agaricomycotina</taxon>
        <taxon>Agaricomycetes</taxon>
        <taxon>Agaricomycetidae</taxon>
        <taxon>Atheliales</taxon>
        <taxon>Atheliaceae</taxon>
        <taxon>Piloderma</taxon>
    </lineage>
</organism>
<dbReference type="OrthoDB" id="5809458at2759"/>
<proteinExistence type="predicted"/>
<dbReference type="PANTHER" id="PTHR12289:SF41">
    <property type="entry name" value="FAILED AXON CONNECTIONS-RELATED"/>
    <property type="match status" value="1"/>
</dbReference>
<evidence type="ECO:0000256" key="5">
    <source>
        <dbReference type="ARBA" id="ARBA00023128"/>
    </source>
</evidence>
<dbReference type="AlphaFoldDB" id="A0A0C3F9V2"/>
<evidence type="ECO:0000256" key="4">
    <source>
        <dbReference type="ARBA" id="ARBA00022927"/>
    </source>
</evidence>
<keyword evidence="6" id="KW-0472">Membrane</keyword>
<dbReference type="HOGENOM" id="CLU_1511165_0_0_1"/>
<gene>
    <name evidence="10" type="ORF">PILCRDRAFT_12750</name>
    <name evidence="9" type="ORF">PILCRDRAFT_16778</name>
</gene>
<evidence type="ECO:0000256" key="6">
    <source>
        <dbReference type="ARBA" id="ARBA00023136"/>
    </source>
</evidence>
<feature type="domain" description="Mitochondrial outer membrane transport complex Sam37/metaxin N-terminal" evidence="8">
    <location>
        <begin position="34"/>
        <end position="82"/>
    </location>
</feature>
<keyword evidence="3" id="KW-1000">Mitochondrion outer membrane</keyword>
<dbReference type="Proteomes" id="UP000054166">
    <property type="component" value="Unassembled WGS sequence"/>
</dbReference>
<evidence type="ECO:0000259" key="8">
    <source>
        <dbReference type="Pfam" id="PF10568"/>
    </source>
</evidence>
<name>A0A0C3F9V2_PILCF</name>
<accession>A0A0C3F9V2</accession>
<keyword evidence="11" id="KW-1185">Reference proteome</keyword>
<dbReference type="InterPro" id="IPR050931">
    <property type="entry name" value="Mito_Protein_Transport_Metaxin"/>
</dbReference>
<dbReference type="GO" id="GO:0015031">
    <property type="term" value="P:protein transport"/>
    <property type="evidence" value="ECO:0007669"/>
    <property type="project" value="UniProtKB-KW"/>
</dbReference>
<evidence type="ECO:0000256" key="3">
    <source>
        <dbReference type="ARBA" id="ARBA00022787"/>
    </source>
</evidence>
<protein>
    <recommendedName>
        <fullName evidence="8">Mitochondrial outer membrane transport complex Sam37/metaxin N-terminal domain-containing protein</fullName>
    </recommendedName>
</protein>
<keyword evidence="4" id="KW-0653">Protein transport</keyword>